<evidence type="ECO:0008006" key="3">
    <source>
        <dbReference type="Google" id="ProtNLM"/>
    </source>
</evidence>
<evidence type="ECO:0000313" key="1">
    <source>
        <dbReference type="EMBL" id="RFT16430.1"/>
    </source>
</evidence>
<name>A0A3E2BNU4_9BACT</name>
<proteinExistence type="predicted"/>
<evidence type="ECO:0000313" key="2">
    <source>
        <dbReference type="Proteomes" id="UP000257323"/>
    </source>
</evidence>
<reference evidence="1 2" key="1">
    <citation type="submission" date="2018-08" db="EMBL/GenBank/DDBJ databases">
        <title>Genome analysis of the thermophilic bacterium of the candidate phylum Aminicenantes from deep subsurface aquifer revealed its physiology and ecological role.</title>
        <authorList>
            <person name="Kadnikov V.V."/>
            <person name="Mardanov A.V."/>
            <person name="Beletsky A.V."/>
            <person name="Karnachuk O.V."/>
            <person name="Ravin N.V."/>
        </authorList>
    </citation>
    <scope>NUCLEOTIDE SEQUENCE [LARGE SCALE GENOMIC DNA]</scope>
    <source>
        <strain evidence="1">BY38</strain>
    </source>
</reference>
<protein>
    <recommendedName>
        <fullName evidence="3">VCBS repeat-containing protein</fullName>
    </recommendedName>
</protein>
<dbReference type="Proteomes" id="UP000257323">
    <property type="component" value="Unassembled WGS sequence"/>
</dbReference>
<gene>
    <name evidence="1" type="ORF">OP8BY_1608</name>
</gene>
<comment type="caution">
    <text evidence="1">The sequence shown here is derived from an EMBL/GenBank/DDBJ whole genome shotgun (WGS) entry which is preliminary data.</text>
</comment>
<accession>A0A3E2BNU4</accession>
<dbReference type="EMBL" id="QUAH01000003">
    <property type="protein sequence ID" value="RFT16430.1"/>
    <property type="molecule type" value="Genomic_DNA"/>
</dbReference>
<sequence>MFGHGKAIKSRPWWLASLVTLIFFQFSLTVAGSNGTMSPRLQGSLSAAEIRNLARNFEYSLVDGSRYRLKNGMYESGNGLDDYVSLKLAALALGDLNGDGQPEAAVILVSNFGGSGSFYEITVLINRGQDLEQTNNLELGDRVEIKKLAITGGRIRLDLLTHGPDDPMCCPSQKATLLFGLASGRLQLLE</sequence>
<organism evidence="1 2">
    <name type="scientific">Candidatus Saccharicenans subterraneus</name>
    <dbReference type="NCBI Taxonomy" id="2508984"/>
    <lineage>
        <taxon>Bacteria</taxon>
        <taxon>Candidatus Aminicenantota</taxon>
        <taxon>Candidatus Aminicenantia</taxon>
        <taxon>Candidatus Aminicenantales</taxon>
        <taxon>Candidatus Saccharicenantaceae</taxon>
        <taxon>Candidatus Saccharicenans</taxon>
    </lineage>
</organism>
<dbReference type="AlphaFoldDB" id="A0A3E2BNU4"/>